<dbReference type="InterPro" id="IPR007250">
    <property type="entry name" value="HSP9_HSP12"/>
</dbReference>
<proteinExistence type="predicted"/>
<dbReference type="Gene3D" id="6.10.280.100">
    <property type="match status" value="1"/>
</dbReference>
<reference evidence="2 3" key="1">
    <citation type="submission" date="2024-01" db="EMBL/GenBank/DDBJ databases">
        <authorList>
            <consortium name="Genoscope - CEA"/>
            <person name="William W."/>
        </authorList>
    </citation>
    <scope>NUCLEOTIDE SEQUENCE [LARGE SCALE GENOMIC DNA]</scope>
    <source>
        <strain evidence="2 3">29B2s-10</strain>
    </source>
</reference>
<evidence type="ECO:0000256" key="1">
    <source>
        <dbReference type="SAM" id="MobiDB-lite"/>
    </source>
</evidence>
<feature type="compositionally biased region" description="Basic and acidic residues" evidence="1">
    <location>
        <begin position="19"/>
        <end position="31"/>
    </location>
</feature>
<dbReference type="EMBL" id="OZ004258">
    <property type="protein sequence ID" value="CAK7914038.1"/>
    <property type="molecule type" value="Genomic_DNA"/>
</dbReference>
<gene>
    <name evidence="2" type="ORF">CAAN4_F14576</name>
</gene>
<keyword evidence="3" id="KW-1185">Reference proteome</keyword>
<dbReference type="Proteomes" id="UP001497600">
    <property type="component" value="Chromosome F"/>
</dbReference>
<dbReference type="Pfam" id="PF04119">
    <property type="entry name" value="HSP9_HSP12"/>
    <property type="match status" value="1"/>
</dbReference>
<organism evidence="2 3">
    <name type="scientific">[Candida] anglica</name>
    <dbReference type="NCBI Taxonomy" id="148631"/>
    <lineage>
        <taxon>Eukaryota</taxon>
        <taxon>Fungi</taxon>
        <taxon>Dikarya</taxon>
        <taxon>Ascomycota</taxon>
        <taxon>Saccharomycotina</taxon>
        <taxon>Pichiomycetes</taxon>
        <taxon>Debaryomycetaceae</taxon>
        <taxon>Kurtzmaniella</taxon>
    </lineage>
</organism>
<name>A0ABP0EFX9_9ASCO</name>
<sequence length="65" mass="6685">MSDAGRQSLGDKVSAAVKPDSEKSTPEHIKDSVVGSVDNAAGHATTDNNKSILQQASDAVFGESK</sequence>
<evidence type="ECO:0000313" key="2">
    <source>
        <dbReference type="EMBL" id="CAK7914038.1"/>
    </source>
</evidence>
<evidence type="ECO:0000313" key="3">
    <source>
        <dbReference type="Proteomes" id="UP001497600"/>
    </source>
</evidence>
<feature type="region of interest" description="Disordered" evidence="1">
    <location>
        <begin position="1"/>
        <end position="51"/>
    </location>
</feature>
<protein>
    <submittedName>
        <fullName evidence="2">Uncharacterized protein</fullName>
    </submittedName>
</protein>
<dbReference type="PIRSF" id="PIRSF002590">
    <property type="entry name" value="HSP9/HSP12_fun"/>
    <property type="match status" value="1"/>
</dbReference>
<accession>A0ABP0EFX9</accession>